<dbReference type="RefSeq" id="WP_218327215.1">
    <property type="nucleotide sequence ID" value="NZ_JAHUZB010000007.1"/>
</dbReference>
<dbReference type="CDD" id="cd23110">
    <property type="entry name" value="GRP"/>
    <property type="match status" value="1"/>
</dbReference>
<feature type="transmembrane region" description="Helical" evidence="8">
    <location>
        <begin position="232"/>
        <end position="253"/>
    </location>
</feature>
<evidence type="ECO:0000256" key="2">
    <source>
        <dbReference type="ARBA" id="ARBA00006117"/>
    </source>
</evidence>
<keyword evidence="10" id="KW-1185">Reference proteome</keyword>
<evidence type="ECO:0000256" key="4">
    <source>
        <dbReference type="ARBA" id="ARBA00022597"/>
    </source>
</evidence>
<organism evidence="9 10">
    <name type="scientific">Enterococcus alishanensis</name>
    <dbReference type="NCBI Taxonomy" id="1303817"/>
    <lineage>
        <taxon>Bacteria</taxon>
        <taxon>Bacillati</taxon>
        <taxon>Bacillota</taxon>
        <taxon>Bacilli</taxon>
        <taxon>Lactobacillales</taxon>
        <taxon>Enterococcaceae</taxon>
        <taxon>Enterococcus</taxon>
    </lineage>
</organism>
<feature type="transmembrane region" description="Helical" evidence="8">
    <location>
        <begin position="93"/>
        <end position="111"/>
    </location>
</feature>
<keyword evidence="4 9" id="KW-0762">Sugar transport</keyword>
<evidence type="ECO:0000256" key="5">
    <source>
        <dbReference type="ARBA" id="ARBA00022692"/>
    </source>
</evidence>
<evidence type="ECO:0000256" key="1">
    <source>
        <dbReference type="ARBA" id="ARBA00004651"/>
    </source>
</evidence>
<dbReference type="Proteomes" id="UP000774130">
    <property type="component" value="Unassembled WGS sequence"/>
</dbReference>
<evidence type="ECO:0000256" key="6">
    <source>
        <dbReference type="ARBA" id="ARBA00022989"/>
    </source>
</evidence>
<comment type="caution">
    <text evidence="9">The sequence shown here is derived from an EMBL/GenBank/DDBJ whole genome shotgun (WGS) entry which is preliminary data.</text>
</comment>
<protein>
    <submittedName>
        <fullName evidence="9">GRP family sugar transporter</fullName>
    </submittedName>
</protein>
<feature type="transmembrane region" description="Helical" evidence="8">
    <location>
        <begin position="31"/>
        <end position="48"/>
    </location>
</feature>
<evidence type="ECO:0000313" key="9">
    <source>
        <dbReference type="EMBL" id="MBV7392002.1"/>
    </source>
</evidence>
<feature type="transmembrane region" description="Helical" evidence="8">
    <location>
        <begin position="207"/>
        <end position="226"/>
    </location>
</feature>
<accession>A0ABS6TGN7</accession>
<dbReference type="Pfam" id="PF06800">
    <property type="entry name" value="Sugar_transport"/>
    <property type="match status" value="1"/>
</dbReference>
<feature type="transmembrane region" description="Helical" evidence="8">
    <location>
        <begin position="54"/>
        <end position="72"/>
    </location>
</feature>
<gene>
    <name evidence="9" type="ORF">KUA55_15075</name>
</gene>
<evidence type="ECO:0000313" key="10">
    <source>
        <dbReference type="Proteomes" id="UP000774130"/>
    </source>
</evidence>
<keyword evidence="6 8" id="KW-1133">Transmembrane helix</keyword>
<keyword evidence="5 8" id="KW-0812">Transmembrane</keyword>
<sequence>MGIFIALLPALGWGIMPILIGKIGGERTNQILGTGIGSLIVGLVVHFAFSTSSISWPVFLISLASGAFWVIGQTGQYRSFEIMGVSETMPITTGFQLIGTSVIGVLAFGEWPGTTNKLIGVGALILLIIGAYLTSINDNKSGNSQVIKGIMVLLPTSIGYWVYSALPKMVDASGLSIFFPQMLGVFLGALIYVLTHDRQVITEKKSWLTTIVGIVFAISALIYIFSAQENGVATAFVFTQLNVIVATLGGMLILKEKKSPREFRFTIAGLVLIVVGSIITGFI</sequence>
<reference evidence="9 10" key="1">
    <citation type="submission" date="2021-06" db="EMBL/GenBank/DDBJ databases">
        <title>Enterococcus alishanensis sp. nov., a novel lactic acid bacterium isolated from fresh coffee beans.</title>
        <authorList>
            <person name="Chen Y.-S."/>
        </authorList>
    </citation>
    <scope>NUCLEOTIDE SEQUENCE [LARGE SCALE GENOMIC DNA]</scope>
    <source>
        <strain evidence="9 10">ALS3</strain>
    </source>
</reference>
<comment type="subcellular location">
    <subcellularLocation>
        <location evidence="1">Cell membrane</location>
        <topology evidence="1">Multi-pass membrane protein</topology>
    </subcellularLocation>
</comment>
<evidence type="ECO:0000256" key="8">
    <source>
        <dbReference type="SAM" id="Phobius"/>
    </source>
</evidence>
<feature type="transmembrane region" description="Helical" evidence="8">
    <location>
        <begin position="265"/>
        <end position="282"/>
    </location>
</feature>
<name>A0ABS6TGN7_9ENTE</name>
<feature type="transmembrane region" description="Helical" evidence="8">
    <location>
        <begin position="6"/>
        <end position="24"/>
    </location>
</feature>
<evidence type="ECO:0000256" key="7">
    <source>
        <dbReference type="ARBA" id="ARBA00023136"/>
    </source>
</evidence>
<dbReference type="PANTHER" id="PTHR16119">
    <property type="entry name" value="TRANSMEMBRANE PROTEIN 144"/>
    <property type="match status" value="1"/>
</dbReference>
<keyword evidence="3" id="KW-0813">Transport</keyword>
<dbReference type="EMBL" id="JAHUZB010000007">
    <property type="protein sequence ID" value="MBV7392002.1"/>
    <property type="molecule type" value="Genomic_DNA"/>
</dbReference>
<feature type="transmembrane region" description="Helical" evidence="8">
    <location>
        <begin position="175"/>
        <end position="195"/>
    </location>
</feature>
<evidence type="ECO:0000256" key="3">
    <source>
        <dbReference type="ARBA" id="ARBA00022448"/>
    </source>
</evidence>
<dbReference type="InterPro" id="IPR010651">
    <property type="entry name" value="Sugar_transport"/>
</dbReference>
<comment type="similarity">
    <text evidence="2">Belongs to the GRP transporter (TC 2.A.7.5) family.</text>
</comment>
<dbReference type="PANTHER" id="PTHR16119:SF17">
    <property type="entry name" value="TRANSMEMBRANE PROTEIN 144"/>
    <property type="match status" value="1"/>
</dbReference>
<proteinExistence type="inferred from homology"/>
<feature type="transmembrane region" description="Helical" evidence="8">
    <location>
        <begin position="146"/>
        <end position="163"/>
    </location>
</feature>
<feature type="transmembrane region" description="Helical" evidence="8">
    <location>
        <begin position="117"/>
        <end position="134"/>
    </location>
</feature>
<keyword evidence="7 8" id="KW-0472">Membrane</keyword>